<evidence type="ECO:0000256" key="1">
    <source>
        <dbReference type="ARBA" id="ARBA00022468"/>
    </source>
</evidence>
<accession>A0A9W6YS18</accession>
<evidence type="ECO:0000313" key="4">
    <source>
        <dbReference type="EMBL" id="GMG19851.1"/>
    </source>
</evidence>
<organism evidence="4 5">
    <name type="scientific">Ambrosiozyma monospora</name>
    <name type="common">Yeast</name>
    <name type="synonym">Endomycopsis monosporus</name>
    <dbReference type="NCBI Taxonomy" id="43982"/>
    <lineage>
        <taxon>Eukaryota</taxon>
        <taxon>Fungi</taxon>
        <taxon>Dikarya</taxon>
        <taxon>Ascomycota</taxon>
        <taxon>Saccharomycotina</taxon>
        <taxon>Pichiomycetes</taxon>
        <taxon>Pichiales</taxon>
        <taxon>Pichiaceae</taxon>
        <taxon>Ambrosiozyma</taxon>
    </lineage>
</organism>
<dbReference type="SMART" id="SM00164">
    <property type="entry name" value="TBC"/>
    <property type="match status" value="1"/>
</dbReference>
<feature type="region of interest" description="Disordered" evidence="2">
    <location>
        <begin position="78"/>
        <end position="114"/>
    </location>
</feature>
<comment type="caution">
    <text evidence="4">The sequence shown here is derived from an EMBL/GenBank/DDBJ whole genome shotgun (WGS) entry which is preliminary data.</text>
</comment>
<dbReference type="Gene3D" id="1.10.8.270">
    <property type="entry name" value="putative rabgap domain of human tbc1 domain family member 14 like domains"/>
    <property type="match status" value="1"/>
</dbReference>
<feature type="compositionally biased region" description="Low complexity" evidence="2">
    <location>
        <begin position="520"/>
        <end position="533"/>
    </location>
</feature>
<dbReference type="PANTHER" id="PTHR22957:SF502">
    <property type="entry name" value="SMALL G PROTEIN SIGNALING MODULATOR 2-RELATED"/>
    <property type="match status" value="1"/>
</dbReference>
<feature type="compositionally biased region" description="Gly residues" evidence="2">
    <location>
        <begin position="102"/>
        <end position="112"/>
    </location>
</feature>
<keyword evidence="5" id="KW-1185">Reference proteome</keyword>
<feature type="domain" description="Rab-GAP TBC" evidence="3">
    <location>
        <begin position="425"/>
        <end position="674"/>
    </location>
</feature>
<dbReference type="GO" id="GO:0005096">
    <property type="term" value="F:GTPase activator activity"/>
    <property type="evidence" value="ECO:0007669"/>
    <property type="project" value="UniProtKB-KW"/>
</dbReference>
<dbReference type="InterPro" id="IPR035969">
    <property type="entry name" value="Rab-GAP_TBC_sf"/>
</dbReference>
<evidence type="ECO:0000313" key="5">
    <source>
        <dbReference type="Proteomes" id="UP001165063"/>
    </source>
</evidence>
<dbReference type="OrthoDB" id="10264062at2759"/>
<sequence>MVTVYPPGKGQLLYARSKVYVHQDDHKSHNIPGWLVLVKPTYDAVNLDYVLAFIPETDVANEDKPALKEFEMNGLDGSDGENSLLGPSHDDSNENLHHADGHAGGGNGGNGNVQGFKSHIPKITRFIDRPRMQSLSSFQFGVTLRSLYSLQLRPGQMKSYHGSILLFVKDSIERLPILFYHDSESPGFQKELKVRSRNFAPFADNQTKGSTTVLYWGGDRLISVLKLYSVLETSSFESNVFLVNPTPEDRINFTPGLLQDRDHDGELTMKEIGENINEIVNNAKWTVLSGLASITKIAKDTVNNTVNNVLHDQRVPQPVKKLLKKHDVQKIGDEFDSANIYLAKWALAVQEEAEKSRKVLIGNPYYNNLIKSELGDNFIQLTPLEVSKATRMKPLTKLEWDSYFDVAGCLQITVDEVKDRIFHSGLEPEVRPEAWLFLLGVFPWDTSRNEREQLVATLKESYLNYKQNWVVDLDKQDHDEFWKDQKIRIDKDIKRTDRDLDIYKGNEAPKDTVIVATTDPTTAEATTEQAAENNGEDEEDNEDEEIKNPNLIALKNILFSYNELNINLGYVQGMNDLLSPIYYVLRDEPLSFWAFAGFMEPMERNFVKDLSGMKAQMLTLNELVQFMLPDLYVHLEKCDSNNLFFLFRMLLVWFKRELPFEDTMILWEVMWTNYRSSQFILFFALAILEKNSRIVMNNLKQFDQILRYMNDLSGRLDVNDLLIRAELLFLKFKQMVQLIDRKNDGVGFNQLSTKGEEKQKIPISKELRLLLSREPVIQKEVERTDETPFG</sequence>
<dbReference type="PANTHER" id="PTHR22957">
    <property type="entry name" value="TBC1 DOMAIN FAMILY MEMBER GTPASE-ACTIVATING PROTEIN"/>
    <property type="match status" value="1"/>
</dbReference>
<dbReference type="Gene3D" id="1.10.472.80">
    <property type="entry name" value="Ypt/Rab-GAP domain of gyp1p, domain 3"/>
    <property type="match status" value="1"/>
</dbReference>
<dbReference type="Proteomes" id="UP001165063">
    <property type="component" value="Unassembled WGS sequence"/>
</dbReference>
<feature type="compositionally biased region" description="Basic and acidic residues" evidence="2">
    <location>
        <begin position="88"/>
        <end position="101"/>
    </location>
</feature>
<evidence type="ECO:0000256" key="2">
    <source>
        <dbReference type="SAM" id="MobiDB-lite"/>
    </source>
</evidence>
<dbReference type="InterPro" id="IPR000195">
    <property type="entry name" value="Rab-GAP-TBC_dom"/>
</dbReference>
<evidence type="ECO:0000259" key="3">
    <source>
        <dbReference type="PROSITE" id="PS50086"/>
    </source>
</evidence>
<gene>
    <name evidence="4" type="ORF">Amon01_000079000</name>
</gene>
<dbReference type="EMBL" id="BSXU01000221">
    <property type="protein sequence ID" value="GMG19851.1"/>
    <property type="molecule type" value="Genomic_DNA"/>
</dbReference>
<protein>
    <submittedName>
        <fullName evidence="4">Unnamed protein product</fullName>
    </submittedName>
</protein>
<dbReference type="AlphaFoldDB" id="A0A9W6YS18"/>
<dbReference type="SUPFAM" id="SSF47923">
    <property type="entry name" value="Ypt/Rab-GAP domain of gyp1p"/>
    <property type="match status" value="2"/>
</dbReference>
<reference evidence="4" key="1">
    <citation type="submission" date="2023-04" db="EMBL/GenBank/DDBJ databases">
        <title>Ambrosiozyma monospora NBRC 1965.</title>
        <authorList>
            <person name="Ichikawa N."/>
            <person name="Sato H."/>
            <person name="Tonouchi N."/>
        </authorList>
    </citation>
    <scope>NUCLEOTIDE SEQUENCE</scope>
    <source>
        <strain evidence="4">NBRC 1965</strain>
    </source>
</reference>
<dbReference type="InterPro" id="IPR018247">
    <property type="entry name" value="EF_Hand_1_Ca_BS"/>
</dbReference>
<feature type="region of interest" description="Disordered" evidence="2">
    <location>
        <begin position="520"/>
        <end position="545"/>
    </location>
</feature>
<proteinExistence type="predicted"/>
<dbReference type="PROSITE" id="PS50086">
    <property type="entry name" value="TBC_RABGAP"/>
    <property type="match status" value="1"/>
</dbReference>
<dbReference type="Pfam" id="PF00566">
    <property type="entry name" value="RabGAP-TBC"/>
    <property type="match status" value="1"/>
</dbReference>
<feature type="compositionally biased region" description="Acidic residues" evidence="2">
    <location>
        <begin position="534"/>
        <end position="545"/>
    </location>
</feature>
<dbReference type="PROSITE" id="PS00018">
    <property type="entry name" value="EF_HAND_1"/>
    <property type="match status" value="1"/>
</dbReference>
<keyword evidence="1" id="KW-0343">GTPase activation</keyword>
<name>A0A9W6YS18_AMBMO</name>